<dbReference type="EMBL" id="PP965177">
    <property type="protein sequence ID" value="XDJ02508.1"/>
    <property type="molecule type" value="Genomic_DNA"/>
</dbReference>
<evidence type="ECO:0000313" key="1">
    <source>
        <dbReference type="EMBL" id="XDJ02508.1"/>
    </source>
</evidence>
<reference evidence="1" key="1">
    <citation type="submission" date="2024-06" db="EMBL/GenBank/DDBJ databases">
        <authorList>
            <person name="Lee H."/>
            <person name="Agrawal S."/>
        </authorList>
    </citation>
    <scope>NUCLEOTIDE SEQUENCE</scope>
</reference>
<accession>A0AB39C7K1</accession>
<organism evidence="1">
    <name type="scientific">Bacillus phage KoopaTroopa</name>
    <dbReference type="NCBI Taxonomy" id="3234046"/>
    <lineage>
        <taxon>Viruses</taxon>
        <taxon>Duplodnaviria</taxon>
        <taxon>Heunggongvirae</taxon>
        <taxon>Uroviricota</taxon>
        <taxon>Caudoviricetes</taxon>
    </lineage>
</organism>
<name>A0AB39C7K1_9CAUD</name>
<proteinExistence type="predicted"/>
<protein>
    <submittedName>
        <fullName evidence="1">Uncharacterized protein</fullName>
    </submittedName>
</protein>
<sequence>MNELQKNFLERVANVVREAIDIGLPKTIVDAQVSYLMAESSFFQTLLEDPDFVFHYHSKYWAKNILTEQGMVKCAESIKFE</sequence>